<evidence type="ECO:0000256" key="3">
    <source>
        <dbReference type="ARBA" id="ARBA00023242"/>
    </source>
</evidence>
<evidence type="ECO:0000256" key="4">
    <source>
        <dbReference type="SAM" id="MobiDB-lite"/>
    </source>
</evidence>
<accession>A0A1B0A934</accession>
<organism evidence="6 7">
    <name type="scientific">Glossina pallidipes</name>
    <name type="common">Tsetse fly</name>
    <dbReference type="NCBI Taxonomy" id="7398"/>
    <lineage>
        <taxon>Eukaryota</taxon>
        <taxon>Metazoa</taxon>
        <taxon>Ecdysozoa</taxon>
        <taxon>Arthropoda</taxon>
        <taxon>Hexapoda</taxon>
        <taxon>Insecta</taxon>
        <taxon>Pterygota</taxon>
        <taxon>Neoptera</taxon>
        <taxon>Endopterygota</taxon>
        <taxon>Diptera</taxon>
        <taxon>Brachycera</taxon>
        <taxon>Muscomorpha</taxon>
        <taxon>Hippoboscoidea</taxon>
        <taxon>Glossinidae</taxon>
        <taxon>Glossina</taxon>
    </lineage>
</organism>
<dbReference type="Pfam" id="PF04218">
    <property type="entry name" value="CENP-B_N"/>
    <property type="match status" value="1"/>
</dbReference>
<evidence type="ECO:0000256" key="1">
    <source>
        <dbReference type="ARBA" id="ARBA00004123"/>
    </source>
</evidence>
<dbReference type="AlphaFoldDB" id="A0A1B0A934"/>
<dbReference type="InterPro" id="IPR007889">
    <property type="entry name" value="HTH_Psq"/>
</dbReference>
<comment type="subcellular location">
    <subcellularLocation>
        <location evidence="1">Nucleus</location>
    </subcellularLocation>
</comment>
<sequence length="307" mass="35747">MASPNDYRTRNILSLEERVQVCKEYERLLSLGNSPSYQSLAKKFECSSKQIKNILLNKNNILQSFENYNPDAPCKDEIQQRRKEKIEFLGKVMYEYLERAVYNGFSITEQKVRWKAVEVKECIAVENFNLTDAWLAHFQKLYNIPSFDLDALRNNMCISEAKRPYLNAIDMIQYVSRKEQQQLKDAAEQNDMCSNDNSMSEGQEETNEGTRVVYVNDENDDDDDNNDGEVNNKFNNLSQQHINGQPLEKITGSLKRSLSPLPDIESVEDALRHIKALEEYAMLRDNYRAIGLLTQLEDIFKKQIRKM</sequence>
<feature type="compositionally biased region" description="Polar residues" evidence="4">
    <location>
        <begin position="191"/>
        <end position="201"/>
    </location>
</feature>
<evidence type="ECO:0000313" key="6">
    <source>
        <dbReference type="EnsemblMetazoa" id="GPAI038169-PA"/>
    </source>
</evidence>
<dbReference type="VEuPathDB" id="VectorBase:GPAI038169"/>
<protein>
    <recommendedName>
        <fullName evidence="5">HTH CENPB-type domain-containing protein</fullName>
    </recommendedName>
</protein>
<evidence type="ECO:0000259" key="5">
    <source>
        <dbReference type="PROSITE" id="PS51253"/>
    </source>
</evidence>
<dbReference type="PROSITE" id="PS51253">
    <property type="entry name" value="HTH_CENPB"/>
    <property type="match status" value="1"/>
</dbReference>
<dbReference type="InterPro" id="IPR009057">
    <property type="entry name" value="Homeodomain-like_sf"/>
</dbReference>
<evidence type="ECO:0000313" key="7">
    <source>
        <dbReference type="Proteomes" id="UP000092445"/>
    </source>
</evidence>
<name>A0A1B0A934_GLOPL</name>
<dbReference type="SUPFAM" id="SSF46689">
    <property type="entry name" value="Homeodomain-like"/>
    <property type="match status" value="1"/>
</dbReference>
<evidence type="ECO:0000256" key="2">
    <source>
        <dbReference type="ARBA" id="ARBA00023125"/>
    </source>
</evidence>
<dbReference type="Proteomes" id="UP000092445">
    <property type="component" value="Unassembled WGS sequence"/>
</dbReference>
<reference evidence="6" key="2">
    <citation type="submission" date="2020-05" db="UniProtKB">
        <authorList>
            <consortium name="EnsemblMetazoa"/>
        </authorList>
    </citation>
    <scope>IDENTIFICATION</scope>
    <source>
        <strain evidence="6">IAEA</strain>
    </source>
</reference>
<dbReference type="Pfam" id="PF03221">
    <property type="entry name" value="HTH_Tnp_Tc5"/>
    <property type="match status" value="1"/>
</dbReference>
<keyword evidence="2" id="KW-0238">DNA-binding</keyword>
<dbReference type="GO" id="GO:0005634">
    <property type="term" value="C:nucleus"/>
    <property type="evidence" value="ECO:0007669"/>
    <property type="project" value="UniProtKB-SubCell"/>
</dbReference>
<dbReference type="Gene3D" id="1.10.10.60">
    <property type="entry name" value="Homeodomain-like"/>
    <property type="match status" value="1"/>
</dbReference>
<reference evidence="7" key="1">
    <citation type="submission" date="2014-03" db="EMBL/GenBank/DDBJ databases">
        <authorList>
            <person name="Aksoy S."/>
            <person name="Warren W."/>
            <person name="Wilson R.K."/>
        </authorList>
    </citation>
    <scope>NUCLEOTIDE SEQUENCE [LARGE SCALE GENOMIC DNA]</scope>
    <source>
        <strain evidence="7">IAEA</strain>
    </source>
</reference>
<keyword evidence="7" id="KW-1185">Reference proteome</keyword>
<dbReference type="GO" id="GO:0003677">
    <property type="term" value="F:DNA binding"/>
    <property type="evidence" value="ECO:0007669"/>
    <property type="project" value="UniProtKB-KW"/>
</dbReference>
<dbReference type="InterPro" id="IPR006600">
    <property type="entry name" value="HTH_CenpB_DNA-bd_dom"/>
</dbReference>
<feature type="domain" description="HTH CENPB-type" evidence="5">
    <location>
        <begin position="77"/>
        <end position="148"/>
    </location>
</feature>
<dbReference type="EnsemblMetazoa" id="GPAI038169-RA">
    <property type="protein sequence ID" value="GPAI038169-PA"/>
    <property type="gene ID" value="GPAI038169"/>
</dbReference>
<keyword evidence="3" id="KW-0539">Nucleus</keyword>
<feature type="region of interest" description="Disordered" evidence="4">
    <location>
        <begin position="186"/>
        <end position="209"/>
    </location>
</feature>
<proteinExistence type="predicted"/>